<reference evidence="1" key="2">
    <citation type="submission" date="2021-10" db="EMBL/GenBank/DDBJ databases">
        <authorList>
            <person name="Piombo E."/>
        </authorList>
    </citation>
    <scope>NUCLEOTIDE SEQUENCE</scope>
</reference>
<evidence type="ECO:0000313" key="1">
    <source>
        <dbReference type="EMBL" id="CAG9951847.1"/>
    </source>
</evidence>
<name>A0ACA9UH90_BIOOC</name>
<evidence type="ECO:0000313" key="2">
    <source>
        <dbReference type="Proteomes" id="UP000836387"/>
    </source>
</evidence>
<proteinExistence type="predicted"/>
<reference evidence="1" key="1">
    <citation type="submission" date="2020-04" db="EMBL/GenBank/DDBJ databases">
        <authorList>
            <person name="Broberg M."/>
        </authorList>
    </citation>
    <scope>NUCLEOTIDE SEQUENCE</scope>
</reference>
<gene>
    <name evidence="1" type="ORF">CRV2_00020208</name>
</gene>
<dbReference type="EMBL" id="CADEHS020000430">
    <property type="protein sequence ID" value="CAG9951847.1"/>
    <property type="molecule type" value="Genomic_DNA"/>
</dbReference>
<organism evidence="1 2">
    <name type="scientific">Clonostachys rosea f. rosea IK726</name>
    <dbReference type="NCBI Taxonomy" id="1349383"/>
    <lineage>
        <taxon>Eukaryota</taxon>
        <taxon>Fungi</taxon>
        <taxon>Dikarya</taxon>
        <taxon>Ascomycota</taxon>
        <taxon>Pezizomycotina</taxon>
        <taxon>Sordariomycetes</taxon>
        <taxon>Hypocreomycetidae</taxon>
        <taxon>Hypocreales</taxon>
        <taxon>Bionectriaceae</taxon>
        <taxon>Clonostachys</taxon>
    </lineage>
</organism>
<comment type="caution">
    <text evidence="1">The sequence shown here is derived from an EMBL/GenBank/DDBJ whole genome shotgun (WGS) entry which is preliminary data.</text>
</comment>
<protein>
    <submittedName>
        <fullName evidence="1">Uncharacterized protein</fullName>
    </submittedName>
</protein>
<accession>A0ACA9UH90</accession>
<keyword evidence="2" id="KW-1185">Reference proteome</keyword>
<sequence length="283" mass="31697">MTPTLTPSPHLHRHAYIRGHARVLLGPLPLGIVRPKKGKYNMVISEATLRMMKQAEDPPRLSVLSTKHLIKLAAEFLSRPDTIEKLDGCSVGPWEEKRRHIINEGDVVNASATQLLNPIDTVLGLLPSAFTIRDQLGSSSKRAFADRTWVIQDRIGQENKMRFQPDGTHAYAALDFKAPHSFDSNSFDIFYQTASASSALPTSGPPATSRPAVSTANTTRMLALALHYATQYRTRFIALFDWMTLVLFVFDDYNEPRTMQVSTIEERDEFRPALLGFLMVATE</sequence>
<dbReference type="Proteomes" id="UP000836387">
    <property type="component" value="Unassembled WGS sequence"/>
</dbReference>